<dbReference type="Gene3D" id="3.40.50.1820">
    <property type="entry name" value="alpha/beta hydrolase"/>
    <property type="match status" value="1"/>
</dbReference>
<comment type="caution">
    <text evidence="2">The sequence shown here is derived from an EMBL/GenBank/DDBJ whole genome shotgun (WGS) entry which is preliminary data.</text>
</comment>
<feature type="domain" description="AB hydrolase-1" evidence="1">
    <location>
        <begin position="30"/>
        <end position="262"/>
    </location>
</feature>
<dbReference type="PRINTS" id="PR00111">
    <property type="entry name" value="ABHYDROLASE"/>
</dbReference>
<keyword evidence="3" id="KW-1185">Reference proteome</keyword>
<dbReference type="PANTHER" id="PTHR43689">
    <property type="entry name" value="HYDROLASE"/>
    <property type="match status" value="1"/>
</dbReference>
<dbReference type="InterPro" id="IPR029058">
    <property type="entry name" value="AB_hydrolase_fold"/>
</dbReference>
<dbReference type="InterPro" id="IPR000073">
    <property type="entry name" value="AB_hydrolase_1"/>
</dbReference>
<dbReference type="InterPro" id="IPR000639">
    <property type="entry name" value="Epox_hydrolase-like"/>
</dbReference>
<name>G9QLP5_9BACI</name>
<dbReference type="RefSeq" id="WP_003354303.1">
    <property type="nucleotide sequence ID" value="NZ_JH414755.1"/>
</dbReference>
<dbReference type="HOGENOM" id="CLU_020336_13_2_9"/>
<dbReference type="Proteomes" id="UP000011747">
    <property type="component" value="Unassembled WGS sequence"/>
</dbReference>
<dbReference type="PATRIC" id="fig|665952.3.peg.1982"/>
<dbReference type="EMBL" id="ACWF01000104">
    <property type="protein sequence ID" value="EHL77913.1"/>
    <property type="molecule type" value="Genomic_DNA"/>
</dbReference>
<reference evidence="2 3" key="1">
    <citation type="submission" date="2011-09" db="EMBL/GenBank/DDBJ databases">
        <title>The Genome Sequence of Bacillus smithii 7_3_47FAA.</title>
        <authorList>
            <consortium name="The Broad Institute Genome Sequencing Platform"/>
            <person name="Earl A."/>
            <person name="Ward D."/>
            <person name="Feldgarden M."/>
            <person name="Gevers D."/>
            <person name="Daigneault M."/>
            <person name="Strauss J."/>
            <person name="Allen-Vercoe E."/>
            <person name="Young S.K."/>
            <person name="Zeng Q."/>
            <person name="Gargeya S."/>
            <person name="Fitzgerald M."/>
            <person name="Haas B."/>
            <person name="Abouelleil A."/>
            <person name="Alvarado L."/>
            <person name="Arachchi H.M."/>
            <person name="Berlin A."/>
            <person name="Brown A."/>
            <person name="Chapman S.B."/>
            <person name="Chen Z."/>
            <person name="Dunbar C."/>
            <person name="Freedman E."/>
            <person name="Gearin G."/>
            <person name="Goldberg J."/>
            <person name="Griggs A."/>
            <person name="Gujja S."/>
            <person name="Heiman D."/>
            <person name="Howarth C."/>
            <person name="Larson L."/>
            <person name="Lui A."/>
            <person name="MacDonald P.J.P."/>
            <person name="Montmayeur A."/>
            <person name="Murphy C."/>
            <person name="Neiman D."/>
            <person name="Pearson M."/>
            <person name="Priest M."/>
            <person name="Roberts A."/>
            <person name="Saif S."/>
            <person name="Shea T."/>
            <person name="Shenoy N."/>
            <person name="Sisk P."/>
            <person name="Stolte C."/>
            <person name="Sykes S."/>
            <person name="Wortman J."/>
            <person name="Nusbaum C."/>
            <person name="Birren B."/>
        </authorList>
    </citation>
    <scope>NUCLEOTIDE SEQUENCE [LARGE SCALE GENOMIC DNA]</scope>
    <source>
        <strain evidence="2 3">7_3_47FAA</strain>
    </source>
</reference>
<dbReference type="SUPFAM" id="SSF53474">
    <property type="entry name" value="alpha/beta-Hydrolases"/>
    <property type="match status" value="1"/>
</dbReference>
<gene>
    <name evidence="2" type="ORF">HMPREF1015_03138</name>
</gene>
<organism evidence="2 3">
    <name type="scientific">Bacillus smithii 7_3_47FAA</name>
    <dbReference type="NCBI Taxonomy" id="665952"/>
    <lineage>
        <taxon>Bacteria</taxon>
        <taxon>Bacillati</taxon>
        <taxon>Bacillota</taxon>
        <taxon>Bacilli</taxon>
        <taxon>Bacillales</taxon>
        <taxon>Bacillaceae</taxon>
        <taxon>Bacillus</taxon>
    </lineage>
</organism>
<sequence length="285" mass="32772">MFNQKERVSIKIDDSCLYYRYIPNSAAKYTLVFLHGFLSSSFSFRKLIPLLKTDYALLLIDWPPFGKSKKSKAFLYSYENIAASILRLLRSFQFESVVLVGHSMGGQLILNMLKQKPDAAEKIILINGSAYIPRFKQSLILASYLPFAHRLVKRLLEKTGVEGNLRSAVYEHEKINQEMVAGYMEPFLSEDIFHGLIRFLRHREGDLSSVEIQNIQTPSLLIHGEFDKIVPFHIGKRLAQDLPNSRLVMIEKAGHLLPEENPEEICRHLNEFVSVEKGDRTKNFL</sequence>
<dbReference type="AlphaFoldDB" id="G9QLP5"/>
<evidence type="ECO:0000313" key="2">
    <source>
        <dbReference type="EMBL" id="EHL77913.1"/>
    </source>
</evidence>
<dbReference type="PANTHER" id="PTHR43689:SF8">
    <property type="entry name" value="ALPHA_BETA-HYDROLASES SUPERFAMILY PROTEIN"/>
    <property type="match status" value="1"/>
</dbReference>
<evidence type="ECO:0000259" key="1">
    <source>
        <dbReference type="Pfam" id="PF00561"/>
    </source>
</evidence>
<accession>G9QLP5</accession>
<dbReference type="GO" id="GO:0003824">
    <property type="term" value="F:catalytic activity"/>
    <property type="evidence" value="ECO:0007669"/>
    <property type="project" value="InterPro"/>
</dbReference>
<proteinExistence type="predicted"/>
<dbReference type="Pfam" id="PF00561">
    <property type="entry name" value="Abhydrolase_1"/>
    <property type="match status" value="1"/>
</dbReference>
<dbReference type="PRINTS" id="PR00412">
    <property type="entry name" value="EPOXHYDRLASE"/>
</dbReference>
<protein>
    <recommendedName>
        <fullName evidence="1">AB hydrolase-1 domain-containing protein</fullName>
    </recommendedName>
</protein>
<evidence type="ECO:0000313" key="3">
    <source>
        <dbReference type="Proteomes" id="UP000011747"/>
    </source>
</evidence>